<evidence type="ECO:0000313" key="1">
    <source>
        <dbReference type="EMBL" id="JAD42529.1"/>
    </source>
</evidence>
<reference evidence="1" key="1">
    <citation type="submission" date="2014-09" db="EMBL/GenBank/DDBJ databases">
        <authorList>
            <person name="Magalhaes I.L.F."/>
            <person name="Oliveira U."/>
            <person name="Santos F.R."/>
            <person name="Vidigal T.H.D.A."/>
            <person name="Brescovit A.D."/>
            <person name="Santos A.J."/>
        </authorList>
    </citation>
    <scope>NUCLEOTIDE SEQUENCE</scope>
    <source>
        <tissue evidence="1">Shoot tissue taken approximately 20 cm above the soil surface</tissue>
    </source>
</reference>
<sequence>MVLLTSSKTRPRSDLFLVNSTQGIYSLTDMLSIPTSNARMKNTTSSKHEQFALGASVMLLRLRNSIF</sequence>
<reference evidence="1" key="2">
    <citation type="journal article" date="2015" name="Data Brief">
        <title>Shoot transcriptome of the giant reed, Arundo donax.</title>
        <authorList>
            <person name="Barrero R.A."/>
            <person name="Guerrero F.D."/>
            <person name="Moolhuijzen P."/>
            <person name="Goolsby J.A."/>
            <person name="Tidwell J."/>
            <person name="Bellgard S.E."/>
            <person name="Bellgard M.I."/>
        </authorList>
    </citation>
    <scope>NUCLEOTIDE SEQUENCE</scope>
    <source>
        <tissue evidence="1">Shoot tissue taken approximately 20 cm above the soil surface</tissue>
    </source>
</reference>
<name>A0A0A8ZT15_ARUDO</name>
<organism evidence="1">
    <name type="scientific">Arundo donax</name>
    <name type="common">Giant reed</name>
    <name type="synonym">Donax arundinaceus</name>
    <dbReference type="NCBI Taxonomy" id="35708"/>
    <lineage>
        <taxon>Eukaryota</taxon>
        <taxon>Viridiplantae</taxon>
        <taxon>Streptophyta</taxon>
        <taxon>Embryophyta</taxon>
        <taxon>Tracheophyta</taxon>
        <taxon>Spermatophyta</taxon>
        <taxon>Magnoliopsida</taxon>
        <taxon>Liliopsida</taxon>
        <taxon>Poales</taxon>
        <taxon>Poaceae</taxon>
        <taxon>PACMAD clade</taxon>
        <taxon>Arundinoideae</taxon>
        <taxon>Arundineae</taxon>
        <taxon>Arundo</taxon>
    </lineage>
</organism>
<dbReference type="AlphaFoldDB" id="A0A0A8ZT15"/>
<protein>
    <submittedName>
        <fullName evidence="1">Uncharacterized protein</fullName>
    </submittedName>
</protein>
<accession>A0A0A8ZT15</accession>
<dbReference type="EMBL" id="GBRH01255366">
    <property type="protein sequence ID" value="JAD42529.1"/>
    <property type="molecule type" value="Transcribed_RNA"/>
</dbReference>
<proteinExistence type="predicted"/>